<evidence type="ECO:0000256" key="7">
    <source>
        <dbReference type="ARBA" id="ARBA00022737"/>
    </source>
</evidence>
<dbReference type="InterPro" id="IPR001283">
    <property type="entry name" value="CRISP-related"/>
</dbReference>
<dbReference type="InterPro" id="IPR013210">
    <property type="entry name" value="LRR_N_plant-typ"/>
</dbReference>
<dbReference type="STRING" id="157652.A0A371F5B0"/>
<dbReference type="InterPro" id="IPR001611">
    <property type="entry name" value="Leu-rich_rpt"/>
</dbReference>
<dbReference type="InterPro" id="IPR018244">
    <property type="entry name" value="Allrgn_V5/Tpx1_CS"/>
</dbReference>
<evidence type="ECO:0000256" key="9">
    <source>
        <dbReference type="ARBA" id="ARBA00023136"/>
    </source>
</evidence>
<dbReference type="InterPro" id="IPR032675">
    <property type="entry name" value="LRR_dom_sf"/>
</dbReference>
<dbReference type="Gene3D" id="3.40.33.10">
    <property type="entry name" value="CAP"/>
    <property type="match status" value="2"/>
</dbReference>
<dbReference type="GO" id="GO:0016020">
    <property type="term" value="C:membrane"/>
    <property type="evidence" value="ECO:0007669"/>
    <property type="project" value="UniProtKB-SubCell"/>
</dbReference>
<evidence type="ECO:0000256" key="1">
    <source>
        <dbReference type="ARBA" id="ARBA00004170"/>
    </source>
</evidence>
<dbReference type="Gene3D" id="3.80.10.10">
    <property type="entry name" value="Ribonuclease Inhibitor"/>
    <property type="match status" value="1"/>
</dbReference>
<comment type="similarity">
    <text evidence="11">Belongs to the polygalacturonase-inhibiting protein family.</text>
</comment>
<dbReference type="EMBL" id="QJKJ01010515">
    <property type="protein sequence ID" value="RDX73474.1"/>
    <property type="molecule type" value="Genomic_DNA"/>
</dbReference>
<keyword evidence="16" id="KW-1185">Reference proteome</keyword>
<evidence type="ECO:0000256" key="11">
    <source>
        <dbReference type="ARBA" id="ARBA00038043"/>
    </source>
</evidence>
<dbReference type="AlphaFoldDB" id="A0A371F5B0"/>
<evidence type="ECO:0000256" key="12">
    <source>
        <dbReference type="SAM" id="Phobius"/>
    </source>
</evidence>
<dbReference type="Proteomes" id="UP000257109">
    <property type="component" value="Unassembled WGS sequence"/>
</dbReference>
<evidence type="ECO:0000256" key="8">
    <source>
        <dbReference type="ARBA" id="ARBA00022821"/>
    </source>
</evidence>
<keyword evidence="7" id="KW-0677">Repeat</keyword>
<dbReference type="InterPro" id="IPR035940">
    <property type="entry name" value="CAP_sf"/>
</dbReference>
<evidence type="ECO:0000256" key="6">
    <source>
        <dbReference type="ARBA" id="ARBA00022729"/>
    </source>
</evidence>
<evidence type="ECO:0000256" key="3">
    <source>
        <dbReference type="ARBA" id="ARBA00022512"/>
    </source>
</evidence>
<protein>
    <submittedName>
        <fullName evidence="15">Inactive leucine-rich repeat receptor-like protein kinase</fullName>
    </submittedName>
</protein>
<dbReference type="FunFam" id="3.80.10.10:FF:000400">
    <property type="entry name" value="Nuclear pore complex protein NUP107"/>
    <property type="match status" value="1"/>
</dbReference>
<dbReference type="SUPFAM" id="SSF52058">
    <property type="entry name" value="L domain-like"/>
    <property type="match status" value="1"/>
</dbReference>
<keyword evidence="6 13" id="KW-0732">Signal</keyword>
<dbReference type="GO" id="GO:0016301">
    <property type="term" value="F:kinase activity"/>
    <property type="evidence" value="ECO:0007669"/>
    <property type="project" value="UniProtKB-KW"/>
</dbReference>
<evidence type="ECO:0000259" key="14">
    <source>
        <dbReference type="SMART" id="SM00198"/>
    </source>
</evidence>
<keyword evidence="12" id="KW-0812">Transmembrane</keyword>
<dbReference type="GO" id="GO:0006952">
    <property type="term" value="P:defense response"/>
    <property type="evidence" value="ECO:0007669"/>
    <property type="project" value="UniProtKB-KW"/>
</dbReference>
<keyword evidence="10" id="KW-1015">Disulfide bond</keyword>
<feature type="signal peptide" evidence="13">
    <location>
        <begin position="1"/>
        <end position="26"/>
    </location>
</feature>
<organism evidence="15 16">
    <name type="scientific">Mucuna pruriens</name>
    <name type="common">Velvet bean</name>
    <name type="synonym">Dolichos pruriens</name>
    <dbReference type="NCBI Taxonomy" id="157652"/>
    <lineage>
        <taxon>Eukaryota</taxon>
        <taxon>Viridiplantae</taxon>
        <taxon>Streptophyta</taxon>
        <taxon>Embryophyta</taxon>
        <taxon>Tracheophyta</taxon>
        <taxon>Spermatophyta</taxon>
        <taxon>Magnoliopsida</taxon>
        <taxon>eudicotyledons</taxon>
        <taxon>Gunneridae</taxon>
        <taxon>Pentapetalae</taxon>
        <taxon>rosids</taxon>
        <taxon>fabids</taxon>
        <taxon>Fabales</taxon>
        <taxon>Fabaceae</taxon>
        <taxon>Papilionoideae</taxon>
        <taxon>50 kb inversion clade</taxon>
        <taxon>NPAAA clade</taxon>
        <taxon>indigoferoid/millettioid clade</taxon>
        <taxon>Phaseoleae</taxon>
        <taxon>Mucuna</taxon>
    </lineage>
</organism>
<keyword evidence="5" id="KW-0433">Leucine-rich repeat</keyword>
<feature type="non-terminal residue" evidence="15">
    <location>
        <position position="1"/>
    </location>
</feature>
<dbReference type="Pfam" id="PF08263">
    <property type="entry name" value="LRRNT_2"/>
    <property type="match status" value="1"/>
</dbReference>
<keyword evidence="4" id="KW-0964">Secreted</keyword>
<keyword evidence="3" id="KW-0134">Cell wall</keyword>
<evidence type="ECO:0000256" key="2">
    <source>
        <dbReference type="ARBA" id="ARBA00004191"/>
    </source>
</evidence>
<evidence type="ECO:0000256" key="13">
    <source>
        <dbReference type="SAM" id="SignalP"/>
    </source>
</evidence>
<dbReference type="SUPFAM" id="SSF55797">
    <property type="entry name" value="PR-1-like"/>
    <property type="match status" value="1"/>
</dbReference>
<name>A0A371F5B0_MUCPR</name>
<dbReference type="Pfam" id="PF00188">
    <property type="entry name" value="CAP"/>
    <property type="match status" value="2"/>
</dbReference>
<proteinExistence type="inferred from homology"/>
<feature type="domain" description="SCP" evidence="14">
    <location>
        <begin position="28"/>
        <end position="130"/>
    </location>
</feature>
<evidence type="ECO:0000256" key="4">
    <source>
        <dbReference type="ARBA" id="ARBA00022525"/>
    </source>
</evidence>
<keyword evidence="9 12" id="KW-0472">Membrane</keyword>
<dbReference type="Pfam" id="PF00560">
    <property type="entry name" value="LRR_1"/>
    <property type="match status" value="3"/>
</dbReference>
<accession>A0A371F5B0</accession>
<dbReference type="InterPro" id="IPR014044">
    <property type="entry name" value="CAP_dom"/>
</dbReference>
<sequence>MGLCIKVSFSVLCVLGLVIVGDVAYAQDSPDDYVKAHNAARSQVGVPNLVWDNTVAAFAQNYTNQRKADCKLVHSVKLWVNEKSKYDYNSNSCVGGECRHYTQVVWKNSTRIGCAKVRCNNGGTFIAGYGAESDIDCLQTIKNLDSFNRLSSWDFETNAEGDICRFSGVECWHDVEDRVTSLWLSNMGLKGQFPRCVETFTWLRTLNLSHNELSGYIPSDISTMLPYLISLDLSNNNFFGEIPKGIADLSDLITLRLDGNQLSGQIPHELGLLPWLTDFSVANNLLEGPVPVFVSNVDVSLSYANNSGLCGGILGSCEESLFGISFWYSFIIGFISSATSVLVYFLYYYTPWTEFKKRSNAVHPLRNKENQQKDTGQEAELLPLALQEKGSKESMIQANVWCDISSTAIKTVGEIDF</sequence>
<dbReference type="PANTHER" id="PTHR48065:SF25">
    <property type="entry name" value="OS01G0891700 PROTEIN"/>
    <property type="match status" value="1"/>
</dbReference>
<dbReference type="OrthoDB" id="1890790at2759"/>
<evidence type="ECO:0000313" key="16">
    <source>
        <dbReference type="Proteomes" id="UP000257109"/>
    </source>
</evidence>
<dbReference type="GO" id="GO:0005576">
    <property type="term" value="C:extracellular region"/>
    <property type="evidence" value="ECO:0007669"/>
    <property type="project" value="InterPro"/>
</dbReference>
<dbReference type="PANTHER" id="PTHR48065">
    <property type="entry name" value="OS10G0469600 PROTEIN"/>
    <property type="match status" value="1"/>
</dbReference>
<dbReference type="CDD" id="cd05381">
    <property type="entry name" value="CAP_PR-1"/>
    <property type="match status" value="1"/>
</dbReference>
<feature type="transmembrane region" description="Helical" evidence="12">
    <location>
        <begin position="326"/>
        <end position="349"/>
    </location>
</feature>
<dbReference type="PROSITE" id="PS01009">
    <property type="entry name" value="CRISP_1"/>
    <property type="match status" value="1"/>
</dbReference>
<keyword evidence="12" id="KW-1133">Transmembrane helix</keyword>
<evidence type="ECO:0000256" key="10">
    <source>
        <dbReference type="ARBA" id="ARBA00023157"/>
    </source>
</evidence>
<evidence type="ECO:0000313" key="15">
    <source>
        <dbReference type="EMBL" id="RDX73474.1"/>
    </source>
</evidence>
<dbReference type="PRINTS" id="PR00837">
    <property type="entry name" value="V5TPXLIKE"/>
</dbReference>
<keyword evidence="8" id="KW-0611">Plant defense</keyword>
<evidence type="ECO:0000256" key="5">
    <source>
        <dbReference type="ARBA" id="ARBA00022614"/>
    </source>
</evidence>
<dbReference type="SMART" id="SM00198">
    <property type="entry name" value="SCP"/>
    <property type="match status" value="1"/>
</dbReference>
<comment type="caution">
    <text evidence="15">The sequence shown here is derived from an EMBL/GenBank/DDBJ whole genome shotgun (WGS) entry which is preliminary data.</text>
</comment>
<feature type="chain" id="PRO_5016795968" evidence="13">
    <location>
        <begin position="27"/>
        <end position="417"/>
    </location>
</feature>
<gene>
    <name evidence="15" type="ORF">CR513_46917</name>
</gene>
<comment type="subcellular location">
    <subcellularLocation>
        <location evidence="1">Membrane</location>
        <topology evidence="1">Peripheral membrane protein</topology>
    </subcellularLocation>
    <subcellularLocation>
        <location evidence="2">Secreted</location>
        <location evidence="2">Cell wall</location>
    </subcellularLocation>
</comment>
<reference evidence="15" key="1">
    <citation type="submission" date="2018-05" db="EMBL/GenBank/DDBJ databases">
        <title>Draft genome of Mucuna pruriens seed.</title>
        <authorList>
            <person name="Nnadi N.E."/>
            <person name="Vos R."/>
            <person name="Hasami M.H."/>
            <person name="Devisetty U.K."/>
            <person name="Aguiy J.C."/>
        </authorList>
    </citation>
    <scope>NUCLEOTIDE SEQUENCE [LARGE SCALE GENOMIC DNA]</scope>
    <source>
        <strain evidence="15">JCA_2017</strain>
    </source>
</reference>